<keyword evidence="1" id="KW-0812">Transmembrane</keyword>
<dbReference type="Pfam" id="PF13807">
    <property type="entry name" value="GNVR"/>
    <property type="match status" value="1"/>
</dbReference>
<dbReference type="KEGG" id="fam:OYT1_ch0683"/>
<protein>
    <submittedName>
        <fullName evidence="3">Lipopolysaccharide biosynthesis protein</fullName>
    </submittedName>
</protein>
<feature type="transmembrane region" description="Helical" evidence="1">
    <location>
        <begin position="238"/>
        <end position="258"/>
    </location>
</feature>
<dbReference type="InterPro" id="IPR032807">
    <property type="entry name" value="GNVR"/>
</dbReference>
<keyword evidence="1" id="KW-0472">Membrane</keyword>
<dbReference type="RefSeq" id="WP_232013244.1">
    <property type="nucleotide sequence ID" value="NZ_AP018738.1"/>
</dbReference>
<name>A0A2Z6G9S3_9PROT</name>
<evidence type="ECO:0000259" key="2">
    <source>
        <dbReference type="Pfam" id="PF13807"/>
    </source>
</evidence>
<evidence type="ECO:0000256" key="1">
    <source>
        <dbReference type="SAM" id="Phobius"/>
    </source>
</evidence>
<evidence type="ECO:0000313" key="3">
    <source>
        <dbReference type="EMBL" id="BBE50250.1"/>
    </source>
</evidence>
<organism evidence="3 4">
    <name type="scientific">Ferriphaselus amnicola</name>
    <dbReference type="NCBI Taxonomy" id="1188319"/>
    <lineage>
        <taxon>Bacteria</taxon>
        <taxon>Pseudomonadati</taxon>
        <taxon>Pseudomonadota</taxon>
        <taxon>Betaproteobacteria</taxon>
        <taxon>Nitrosomonadales</taxon>
        <taxon>Gallionellaceae</taxon>
        <taxon>Ferriphaselus</taxon>
    </lineage>
</organism>
<dbReference type="Proteomes" id="UP000033070">
    <property type="component" value="Chromosome"/>
</dbReference>
<accession>A0A2Z6G9S3</accession>
<dbReference type="InterPro" id="IPR050445">
    <property type="entry name" value="Bact_polysacc_biosynth/exp"/>
</dbReference>
<dbReference type="PANTHER" id="PTHR32309">
    <property type="entry name" value="TYROSINE-PROTEIN KINASE"/>
    <property type="match status" value="1"/>
</dbReference>
<dbReference type="PANTHER" id="PTHR32309:SF13">
    <property type="entry name" value="FERRIC ENTEROBACTIN TRANSPORT PROTEIN FEPE"/>
    <property type="match status" value="1"/>
</dbReference>
<keyword evidence="4" id="KW-1185">Reference proteome</keyword>
<feature type="domain" description="Tyrosine-protein kinase G-rich" evidence="2">
    <location>
        <begin position="193"/>
        <end position="258"/>
    </location>
</feature>
<dbReference type="AlphaFoldDB" id="A0A2Z6G9S3"/>
<dbReference type="EMBL" id="AP018738">
    <property type="protein sequence ID" value="BBE50250.1"/>
    <property type="molecule type" value="Genomic_DNA"/>
</dbReference>
<dbReference type="GO" id="GO:0004713">
    <property type="term" value="F:protein tyrosine kinase activity"/>
    <property type="evidence" value="ECO:0007669"/>
    <property type="project" value="TreeGrafter"/>
</dbReference>
<proteinExistence type="predicted"/>
<evidence type="ECO:0000313" key="4">
    <source>
        <dbReference type="Proteomes" id="UP000033070"/>
    </source>
</evidence>
<dbReference type="GO" id="GO:0005886">
    <property type="term" value="C:plasma membrane"/>
    <property type="evidence" value="ECO:0007669"/>
    <property type="project" value="TreeGrafter"/>
</dbReference>
<dbReference type="STRING" id="1188319.OYT1_00068"/>
<reference evidence="3 4" key="1">
    <citation type="submission" date="2018-06" db="EMBL/GenBank/DDBJ databases">
        <title>OYT1 Genome Sequencing.</title>
        <authorList>
            <person name="Kato S."/>
            <person name="Itoh T."/>
            <person name="Ohkuma M."/>
        </authorList>
    </citation>
    <scope>NUCLEOTIDE SEQUENCE [LARGE SCALE GENOMIC DNA]</scope>
    <source>
        <strain evidence="3 4">OYT1</strain>
    </source>
</reference>
<gene>
    <name evidence="3" type="ORF">OYT1_ch0683</name>
</gene>
<keyword evidence="1" id="KW-1133">Transmembrane helix</keyword>
<sequence>MIIGATLMSGILAAGISLMMPNIYRAEILIAPASDADSGKSAASSALSQFGGLASLAGISIGNSSSVEENLAVLNSRTFLWKFIQDNELMPILYVDEWDSVRKGWKNTNSREQPSLWDAFRLLTKDGVLGVDRGKKDDLITVSVEWGNPEVASKLANTLIVQLNEYLRQRAVQSSQRNLQYLNEALGKTQVQEVRQSLFELISKEQKKAMLASADGEFAFKVLDASSTPDQKVKPKRALIVLLASLLGCFIAVLLAVISDGVRSVNRKACEPYG</sequence>